<accession>A0AAU9TQ24</accession>
<organism evidence="1 2">
    <name type="scientific">Euphydryas editha</name>
    <name type="common">Edith's checkerspot</name>
    <dbReference type="NCBI Taxonomy" id="104508"/>
    <lineage>
        <taxon>Eukaryota</taxon>
        <taxon>Metazoa</taxon>
        <taxon>Ecdysozoa</taxon>
        <taxon>Arthropoda</taxon>
        <taxon>Hexapoda</taxon>
        <taxon>Insecta</taxon>
        <taxon>Pterygota</taxon>
        <taxon>Neoptera</taxon>
        <taxon>Endopterygota</taxon>
        <taxon>Lepidoptera</taxon>
        <taxon>Glossata</taxon>
        <taxon>Ditrysia</taxon>
        <taxon>Papilionoidea</taxon>
        <taxon>Nymphalidae</taxon>
        <taxon>Nymphalinae</taxon>
        <taxon>Euphydryas</taxon>
    </lineage>
</organism>
<dbReference type="AlphaFoldDB" id="A0AAU9TQ24"/>
<keyword evidence="2" id="KW-1185">Reference proteome</keyword>
<dbReference type="Proteomes" id="UP001153954">
    <property type="component" value="Unassembled WGS sequence"/>
</dbReference>
<name>A0AAU9TQ24_EUPED</name>
<proteinExistence type="predicted"/>
<protein>
    <submittedName>
        <fullName evidence="1">Uncharacterized protein</fullName>
    </submittedName>
</protein>
<dbReference type="EMBL" id="CAKOGL010000008">
    <property type="protein sequence ID" value="CAH2089113.1"/>
    <property type="molecule type" value="Genomic_DNA"/>
</dbReference>
<evidence type="ECO:0000313" key="2">
    <source>
        <dbReference type="Proteomes" id="UP001153954"/>
    </source>
</evidence>
<sequence length="82" mass="9725">MYDLFCENLDNPPSVKIYSQEFHKLGLSFKKLCADTCYTCDTFKMQIQLCQEDQVKTELIAQHDHHKIAAHQAYEMKKWILK</sequence>
<comment type="caution">
    <text evidence="1">The sequence shown here is derived from an EMBL/GenBank/DDBJ whole genome shotgun (WGS) entry which is preliminary data.</text>
</comment>
<evidence type="ECO:0000313" key="1">
    <source>
        <dbReference type="EMBL" id="CAH2089113.1"/>
    </source>
</evidence>
<reference evidence="1" key="1">
    <citation type="submission" date="2022-03" db="EMBL/GenBank/DDBJ databases">
        <authorList>
            <person name="Tunstrom K."/>
        </authorList>
    </citation>
    <scope>NUCLEOTIDE SEQUENCE</scope>
</reference>
<gene>
    <name evidence="1" type="ORF">EEDITHA_LOCUS5203</name>
</gene>